<keyword evidence="1" id="KW-1133">Transmembrane helix</keyword>
<sequence>MDDTRVSSMSEWLNSDIFIIFVVFLLLTIIAIVAVCCILRRRHTHEKMAEVEIIPPANSSPNNNPRFTLRILTEQKHASEIIQMLTGQIRSIDAVCTTDPGVSDVHAEVIKISQDQSQIHTLASCHTETDSTLHTAQQATSLNLQTTTVIIHPVPDTVSLTGVTDEDDSYDECTDETQL</sequence>
<dbReference type="EMBL" id="JAVHJS010000025">
    <property type="protein sequence ID" value="KAK2816593.1"/>
    <property type="molecule type" value="Genomic_DNA"/>
</dbReference>
<proteinExistence type="predicted"/>
<evidence type="ECO:0000313" key="3">
    <source>
        <dbReference type="Proteomes" id="UP001187315"/>
    </source>
</evidence>
<evidence type="ECO:0000313" key="2">
    <source>
        <dbReference type="EMBL" id="KAK2816593.1"/>
    </source>
</evidence>
<gene>
    <name evidence="2" type="ORF">Q7C36_022864</name>
</gene>
<protein>
    <submittedName>
        <fullName evidence="2">Uncharacterized protein</fullName>
    </submittedName>
</protein>
<organism evidence="2 3">
    <name type="scientific">Tachysurus vachellii</name>
    <name type="common">Darkbarbel catfish</name>
    <name type="synonym">Pelteobagrus vachellii</name>
    <dbReference type="NCBI Taxonomy" id="175792"/>
    <lineage>
        <taxon>Eukaryota</taxon>
        <taxon>Metazoa</taxon>
        <taxon>Chordata</taxon>
        <taxon>Craniata</taxon>
        <taxon>Vertebrata</taxon>
        <taxon>Euteleostomi</taxon>
        <taxon>Actinopterygii</taxon>
        <taxon>Neopterygii</taxon>
        <taxon>Teleostei</taxon>
        <taxon>Ostariophysi</taxon>
        <taxon>Siluriformes</taxon>
        <taxon>Bagridae</taxon>
        <taxon>Tachysurus</taxon>
    </lineage>
</organism>
<dbReference type="Proteomes" id="UP001187315">
    <property type="component" value="Unassembled WGS sequence"/>
</dbReference>
<evidence type="ECO:0000256" key="1">
    <source>
        <dbReference type="SAM" id="Phobius"/>
    </source>
</evidence>
<keyword evidence="3" id="KW-1185">Reference proteome</keyword>
<keyword evidence="1" id="KW-0472">Membrane</keyword>
<feature type="transmembrane region" description="Helical" evidence="1">
    <location>
        <begin position="17"/>
        <end position="39"/>
    </location>
</feature>
<comment type="caution">
    <text evidence="2">The sequence shown here is derived from an EMBL/GenBank/DDBJ whole genome shotgun (WGS) entry which is preliminary data.</text>
</comment>
<name>A0AA88IPU0_TACVA</name>
<dbReference type="AlphaFoldDB" id="A0AA88IPU0"/>
<accession>A0AA88IPU0</accession>
<reference evidence="2" key="1">
    <citation type="submission" date="2023-08" db="EMBL/GenBank/DDBJ databases">
        <title>Pelteobagrus vachellii genome.</title>
        <authorList>
            <person name="Liu H."/>
        </authorList>
    </citation>
    <scope>NUCLEOTIDE SEQUENCE</scope>
    <source>
        <strain evidence="2">PRFRI_2022a</strain>
        <tissue evidence="2">Muscle</tissue>
    </source>
</reference>
<keyword evidence="1" id="KW-0812">Transmembrane</keyword>